<dbReference type="EC" id="3.6.1.55" evidence="12"/>
<evidence type="ECO:0000256" key="11">
    <source>
        <dbReference type="ARBA" id="ARBA00036904"/>
    </source>
</evidence>
<dbReference type="PRINTS" id="PR00502">
    <property type="entry name" value="NUDIXFAMILY"/>
</dbReference>
<evidence type="ECO:0000256" key="10">
    <source>
        <dbReference type="ARBA" id="ARBA00035861"/>
    </source>
</evidence>
<keyword evidence="9" id="KW-0234">DNA repair</keyword>
<protein>
    <recommendedName>
        <fullName evidence="13">8-oxo-dGTP diphosphatase</fullName>
        <ecNumber evidence="12">3.6.1.55</ecNumber>
    </recommendedName>
    <alternativeName>
        <fullName evidence="16">7,8-dihydro-8-oxoguanine-triphosphatase</fullName>
    </alternativeName>
    <alternativeName>
        <fullName evidence="15">Mutator protein MutT</fullName>
    </alternativeName>
    <alternativeName>
        <fullName evidence="14">dGTP pyrophosphohydrolase</fullName>
    </alternativeName>
</protein>
<evidence type="ECO:0000256" key="5">
    <source>
        <dbReference type="ARBA" id="ARBA00022723"/>
    </source>
</evidence>
<evidence type="ECO:0000256" key="13">
    <source>
        <dbReference type="ARBA" id="ARBA00040794"/>
    </source>
</evidence>
<keyword evidence="3" id="KW-0515">Mutator protein</keyword>
<evidence type="ECO:0000256" key="16">
    <source>
        <dbReference type="ARBA" id="ARBA00042798"/>
    </source>
</evidence>
<dbReference type="InterPro" id="IPR003561">
    <property type="entry name" value="Mutator_MutT"/>
</dbReference>
<comment type="catalytic activity">
    <reaction evidence="10">
        <text>8-oxo-dGTP + H2O = 8-oxo-dGMP + diphosphate + H(+)</text>
        <dbReference type="Rhea" id="RHEA:31575"/>
        <dbReference type="ChEBI" id="CHEBI:15377"/>
        <dbReference type="ChEBI" id="CHEBI:15378"/>
        <dbReference type="ChEBI" id="CHEBI:33019"/>
        <dbReference type="ChEBI" id="CHEBI:63224"/>
        <dbReference type="ChEBI" id="CHEBI:77896"/>
        <dbReference type="EC" id="3.6.1.55"/>
    </reaction>
</comment>
<reference evidence="18 19" key="1">
    <citation type="submission" date="2021-07" db="EMBL/GenBank/DDBJ databases">
        <title>Shewanella sp. nov, isolated from SCS.</title>
        <authorList>
            <person name="Cao W.R."/>
        </authorList>
    </citation>
    <scope>NUCLEOTIDE SEQUENCE [LARGE SCALE GENOMIC DNA]</scope>
    <source>
        <strain evidence="18 19">NR704-98</strain>
    </source>
</reference>
<dbReference type="NCBIfam" id="TIGR00586">
    <property type="entry name" value="mutt"/>
    <property type="match status" value="1"/>
</dbReference>
<proteinExistence type="inferred from homology"/>
<evidence type="ECO:0000256" key="12">
    <source>
        <dbReference type="ARBA" id="ARBA00038905"/>
    </source>
</evidence>
<dbReference type="InterPro" id="IPR000086">
    <property type="entry name" value="NUDIX_hydrolase_dom"/>
</dbReference>
<dbReference type="InterPro" id="IPR029119">
    <property type="entry name" value="MutY_C"/>
</dbReference>
<keyword evidence="4" id="KW-0235">DNA replication</keyword>
<keyword evidence="7" id="KW-0378">Hydrolase</keyword>
<evidence type="ECO:0000313" key="19">
    <source>
        <dbReference type="Proteomes" id="UP001195963"/>
    </source>
</evidence>
<dbReference type="Pfam" id="PF14815">
    <property type="entry name" value="NUDIX_4"/>
    <property type="match status" value="1"/>
</dbReference>
<dbReference type="InterPro" id="IPR020084">
    <property type="entry name" value="NUDIX_hydrolase_CS"/>
</dbReference>
<dbReference type="PANTHER" id="PTHR47707">
    <property type="entry name" value="8-OXO-DGTP DIPHOSPHATASE"/>
    <property type="match status" value="1"/>
</dbReference>
<evidence type="ECO:0000256" key="6">
    <source>
        <dbReference type="ARBA" id="ARBA00022763"/>
    </source>
</evidence>
<keyword evidence="19" id="KW-1185">Reference proteome</keyword>
<name>A0ABS7E9P9_9GAMM</name>
<feature type="domain" description="Nudix hydrolase" evidence="17">
    <location>
        <begin position="8"/>
        <end position="134"/>
    </location>
</feature>
<dbReference type="InterPro" id="IPR047127">
    <property type="entry name" value="MutT-like"/>
</dbReference>
<evidence type="ECO:0000256" key="7">
    <source>
        <dbReference type="ARBA" id="ARBA00022801"/>
    </source>
</evidence>
<evidence type="ECO:0000256" key="14">
    <source>
        <dbReference type="ARBA" id="ARBA00041592"/>
    </source>
</evidence>
<evidence type="ECO:0000256" key="9">
    <source>
        <dbReference type="ARBA" id="ARBA00023204"/>
    </source>
</evidence>
<comment type="caution">
    <text evidence="18">The sequence shown here is derived from an EMBL/GenBank/DDBJ whole genome shotgun (WGS) entry which is preliminary data.</text>
</comment>
<evidence type="ECO:0000256" key="4">
    <source>
        <dbReference type="ARBA" id="ARBA00022705"/>
    </source>
</evidence>
<dbReference type="Gene3D" id="3.90.79.10">
    <property type="entry name" value="Nucleoside Triphosphate Pyrophosphohydrolase"/>
    <property type="match status" value="1"/>
</dbReference>
<evidence type="ECO:0000256" key="1">
    <source>
        <dbReference type="ARBA" id="ARBA00001946"/>
    </source>
</evidence>
<dbReference type="PROSITE" id="PS00893">
    <property type="entry name" value="NUDIX_BOX"/>
    <property type="match status" value="1"/>
</dbReference>
<keyword evidence="8" id="KW-0460">Magnesium</keyword>
<accession>A0ABS7E9P9</accession>
<organism evidence="18 19">
    <name type="scientific">Shewanella nanhaiensis</name>
    <dbReference type="NCBI Taxonomy" id="2864872"/>
    <lineage>
        <taxon>Bacteria</taxon>
        <taxon>Pseudomonadati</taxon>
        <taxon>Pseudomonadota</taxon>
        <taxon>Gammaproteobacteria</taxon>
        <taxon>Alteromonadales</taxon>
        <taxon>Shewanellaceae</taxon>
        <taxon>Shewanella</taxon>
    </lineage>
</organism>
<dbReference type="PANTHER" id="PTHR47707:SF1">
    <property type="entry name" value="NUDIX HYDROLASE FAMILY PROTEIN"/>
    <property type="match status" value="1"/>
</dbReference>
<keyword evidence="5" id="KW-0479">Metal-binding</keyword>
<comment type="catalytic activity">
    <reaction evidence="11">
        <text>8-oxo-GTP + H2O = 8-oxo-GMP + diphosphate + H(+)</text>
        <dbReference type="Rhea" id="RHEA:67616"/>
        <dbReference type="ChEBI" id="CHEBI:15377"/>
        <dbReference type="ChEBI" id="CHEBI:15378"/>
        <dbReference type="ChEBI" id="CHEBI:33019"/>
        <dbReference type="ChEBI" id="CHEBI:143553"/>
        <dbReference type="ChEBI" id="CHEBI:145694"/>
    </reaction>
</comment>
<evidence type="ECO:0000256" key="15">
    <source>
        <dbReference type="ARBA" id="ARBA00041979"/>
    </source>
</evidence>
<dbReference type="SUPFAM" id="SSF55811">
    <property type="entry name" value="Nudix"/>
    <property type="match status" value="1"/>
</dbReference>
<dbReference type="CDD" id="cd03425">
    <property type="entry name" value="NUDIX_MutT_NudA_like"/>
    <property type="match status" value="1"/>
</dbReference>
<sequence>MTDSVKKRVHVAVGVIINDKQEVLLAKRLDHLHQGGKWEFPGGKIELNETVTDALKRELKEEVNLDVASSSPLMEINHDYPDKQVLLDIHLVTHFAGKATGLEQQEVCWVPKKELVNYEFPDANKPILDKILAD</sequence>
<dbReference type="EMBL" id="JAHZST010000026">
    <property type="protein sequence ID" value="MBW8186397.1"/>
    <property type="molecule type" value="Genomic_DNA"/>
</dbReference>
<evidence type="ECO:0000256" key="3">
    <source>
        <dbReference type="ARBA" id="ARBA00022457"/>
    </source>
</evidence>
<dbReference type="RefSeq" id="WP_220111684.1">
    <property type="nucleotide sequence ID" value="NZ_JAHZST010000026.1"/>
</dbReference>
<evidence type="ECO:0000259" key="17">
    <source>
        <dbReference type="PROSITE" id="PS51462"/>
    </source>
</evidence>
<dbReference type="PROSITE" id="PS51462">
    <property type="entry name" value="NUDIX"/>
    <property type="match status" value="1"/>
</dbReference>
<dbReference type="InterPro" id="IPR020476">
    <property type="entry name" value="Nudix_hydrolase"/>
</dbReference>
<evidence type="ECO:0000256" key="8">
    <source>
        <dbReference type="ARBA" id="ARBA00022842"/>
    </source>
</evidence>
<dbReference type="Proteomes" id="UP001195963">
    <property type="component" value="Unassembled WGS sequence"/>
</dbReference>
<comment type="cofactor">
    <cofactor evidence="1">
        <name>Mg(2+)</name>
        <dbReference type="ChEBI" id="CHEBI:18420"/>
    </cofactor>
</comment>
<keyword evidence="6" id="KW-0227">DNA damage</keyword>
<evidence type="ECO:0000256" key="2">
    <source>
        <dbReference type="ARBA" id="ARBA00005582"/>
    </source>
</evidence>
<gene>
    <name evidence="18" type="primary">mutT</name>
    <name evidence="18" type="ORF">K0625_22485</name>
</gene>
<dbReference type="InterPro" id="IPR015797">
    <property type="entry name" value="NUDIX_hydrolase-like_dom_sf"/>
</dbReference>
<evidence type="ECO:0000313" key="18">
    <source>
        <dbReference type="EMBL" id="MBW8186397.1"/>
    </source>
</evidence>
<comment type="similarity">
    <text evidence="2">Belongs to the Nudix hydrolase family.</text>
</comment>